<evidence type="ECO:0000313" key="13">
    <source>
        <dbReference type="Proteomes" id="UP000008312"/>
    </source>
</evidence>
<dbReference type="AlphaFoldDB" id="D8MBB5"/>
<dbReference type="SUPFAM" id="SSF81606">
    <property type="entry name" value="PP2C-like"/>
    <property type="match status" value="1"/>
</dbReference>
<evidence type="ECO:0000256" key="8">
    <source>
        <dbReference type="ARBA" id="ARBA00023211"/>
    </source>
</evidence>
<evidence type="ECO:0000256" key="5">
    <source>
        <dbReference type="ARBA" id="ARBA00022801"/>
    </source>
</evidence>
<sequence>MGNNSSSLAHLNSQRSFEMVNITQHDVSSDETEEKQTVFNIFHMEKKEDAGIITKPLENIMTCEYNVQFKIAYSQMSEPNTHKEHPNEDDIFVRQYDRNGDNVFVAAVLDGHQGINALNYVQSTLFDALSNMLFENPENIPDHVCEIFQQIDTTYCEEKAELLRQITAPSRRVCFCGSRRSDLHHENLFLGCGCVLSLLCIHNNQLLLAGLGDCGIVFSIGGRARYALNRHNPTDALEKQRILMAGGSVLNNRVDNMLEVSRSIGDVWFKKSYQTRSFGAPSDPRQDVVIAEPDVKIYPLSSDVEFCIIGSDGLFASLSFQTAINVVKDFISRGRSGEDACRELITRARA</sequence>
<dbReference type="GO" id="GO:0004722">
    <property type="term" value="F:protein serine/threonine phosphatase activity"/>
    <property type="evidence" value="ECO:0007669"/>
    <property type="project" value="UniProtKB-EC"/>
</dbReference>
<comment type="catalytic activity">
    <reaction evidence="10">
        <text>O-phospho-L-threonyl-[protein] + H2O = L-threonyl-[protein] + phosphate</text>
        <dbReference type="Rhea" id="RHEA:47004"/>
        <dbReference type="Rhea" id="RHEA-COMP:11060"/>
        <dbReference type="Rhea" id="RHEA-COMP:11605"/>
        <dbReference type="ChEBI" id="CHEBI:15377"/>
        <dbReference type="ChEBI" id="CHEBI:30013"/>
        <dbReference type="ChEBI" id="CHEBI:43474"/>
        <dbReference type="ChEBI" id="CHEBI:61977"/>
        <dbReference type="EC" id="3.1.3.16"/>
    </reaction>
</comment>
<dbReference type="CDD" id="cd00143">
    <property type="entry name" value="PP2Cc"/>
    <property type="match status" value="1"/>
</dbReference>
<keyword evidence="5" id="KW-0378">Hydrolase</keyword>
<keyword evidence="13" id="KW-1185">Reference proteome</keyword>
<proteinExistence type="inferred from homology"/>
<evidence type="ECO:0000313" key="12">
    <source>
        <dbReference type="EMBL" id="CBK25354.2"/>
    </source>
</evidence>
<dbReference type="OrthoDB" id="10264738at2759"/>
<comment type="catalytic activity">
    <reaction evidence="9">
        <text>O-phospho-L-seryl-[protein] + H2O = L-seryl-[protein] + phosphate</text>
        <dbReference type="Rhea" id="RHEA:20629"/>
        <dbReference type="Rhea" id="RHEA-COMP:9863"/>
        <dbReference type="Rhea" id="RHEA-COMP:11604"/>
        <dbReference type="ChEBI" id="CHEBI:15377"/>
        <dbReference type="ChEBI" id="CHEBI:29999"/>
        <dbReference type="ChEBI" id="CHEBI:43474"/>
        <dbReference type="ChEBI" id="CHEBI:83421"/>
        <dbReference type="EC" id="3.1.3.16"/>
    </reaction>
</comment>
<dbReference type="InterPro" id="IPR001932">
    <property type="entry name" value="PPM-type_phosphatase-like_dom"/>
</dbReference>
<keyword evidence="6" id="KW-0460">Magnesium</keyword>
<keyword evidence="8" id="KW-0464">Manganese</keyword>
<evidence type="ECO:0000256" key="1">
    <source>
        <dbReference type="ARBA" id="ARBA00001936"/>
    </source>
</evidence>
<dbReference type="PROSITE" id="PS51746">
    <property type="entry name" value="PPM_2"/>
    <property type="match status" value="1"/>
</dbReference>
<evidence type="ECO:0000256" key="7">
    <source>
        <dbReference type="ARBA" id="ARBA00022912"/>
    </source>
</evidence>
<dbReference type="Proteomes" id="UP000008312">
    <property type="component" value="Unassembled WGS sequence"/>
</dbReference>
<dbReference type="SMART" id="SM00332">
    <property type="entry name" value="PP2Cc"/>
    <property type="match status" value="1"/>
</dbReference>
<evidence type="ECO:0000256" key="4">
    <source>
        <dbReference type="ARBA" id="ARBA00022723"/>
    </source>
</evidence>
<evidence type="ECO:0000256" key="6">
    <source>
        <dbReference type="ARBA" id="ARBA00022842"/>
    </source>
</evidence>
<accession>D8MBB5</accession>
<dbReference type="InterPro" id="IPR036457">
    <property type="entry name" value="PPM-type-like_dom_sf"/>
</dbReference>
<evidence type="ECO:0000256" key="3">
    <source>
        <dbReference type="ARBA" id="ARBA00013081"/>
    </source>
</evidence>
<evidence type="ECO:0000256" key="2">
    <source>
        <dbReference type="ARBA" id="ARBA00006702"/>
    </source>
</evidence>
<dbReference type="EC" id="3.1.3.16" evidence="3"/>
<evidence type="ECO:0000259" key="11">
    <source>
        <dbReference type="PROSITE" id="PS51746"/>
    </source>
</evidence>
<dbReference type="GO" id="GO:0046872">
    <property type="term" value="F:metal ion binding"/>
    <property type="evidence" value="ECO:0007669"/>
    <property type="project" value="UniProtKB-KW"/>
</dbReference>
<protein>
    <recommendedName>
        <fullName evidence="3">protein-serine/threonine phosphatase</fullName>
        <ecNumber evidence="3">3.1.3.16</ecNumber>
    </recommendedName>
</protein>
<evidence type="ECO:0000256" key="9">
    <source>
        <dbReference type="ARBA" id="ARBA00047761"/>
    </source>
</evidence>
<dbReference type="InterPro" id="IPR015655">
    <property type="entry name" value="PP2C"/>
</dbReference>
<dbReference type="InParanoid" id="D8MBB5"/>
<dbReference type="EMBL" id="FN668691">
    <property type="protein sequence ID" value="CBK25354.2"/>
    <property type="molecule type" value="Genomic_DNA"/>
</dbReference>
<comment type="similarity">
    <text evidence="2">Belongs to the PP2C family.</text>
</comment>
<keyword evidence="4" id="KW-0479">Metal-binding</keyword>
<name>D8MBB5_BLAHO</name>
<dbReference type="Pfam" id="PF00481">
    <property type="entry name" value="PP2C"/>
    <property type="match status" value="1"/>
</dbReference>
<comment type="cofactor">
    <cofactor evidence="1">
        <name>Mn(2+)</name>
        <dbReference type="ChEBI" id="CHEBI:29035"/>
    </cofactor>
</comment>
<organism evidence="12">
    <name type="scientific">Blastocystis hominis</name>
    <dbReference type="NCBI Taxonomy" id="12968"/>
    <lineage>
        <taxon>Eukaryota</taxon>
        <taxon>Sar</taxon>
        <taxon>Stramenopiles</taxon>
        <taxon>Bigyra</taxon>
        <taxon>Opalozoa</taxon>
        <taxon>Opalinata</taxon>
        <taxon>Blastocystidae</taxon>
        <taxon>Blastocystis</taxon>
    </lineage>
</organism>
<evidence type="ECO:0000256" key="10">
    <source>
        <dbReference type="ARBA" id="ARBA00048336"/>
    </source>
</evidence>
<gene>
    <name evidence="12" type="ORF">GSBLH_T00004967001</name>
</gene>
<feature type="domain" description="PPM-type phosphatase" evidence="11">
    <location>
        <begin position="73"/>
        <end position="350"/>
    </location>
</feature>
<dbReference type="RefSeq" id="XP_012899402.1">
    <property type="nucleotide sequence ID" value="XM_013043948.1"/>
</dbReference>
<keyword evidence="7" id="KW-0904">Protein phosphatase</keyword>
<dbReference type="PANTHER" id="PTHR13832:SF803">
    <property type="entry name" value="PROTEIN PHOSPHATASE 1G"/>
    <property type="match status" value="1"/>
</dbReference>
<dbReference type="GeneID" id="24921954"/>
<dbReference type="Gene3D" id="3.60.40.10">
    <property type="entry name" value="PPM-type phosphatase domain"/>
    <property type="match status" value="1"/>
</dbReference>
<dbReference type="PANTHER" id="PTHR13832">
    <property type="entry name" value="PROTEIN PHOSPHATASE 2C"/>
    <property type="match status" value="1"/>
</dbReference>
<reference evidence="12" key="1">
    <citation type="submission" date="2010-02" db="EMBL/GenBank/DDBJ databases">
        <title>Sequencing and annotation of the Blastocystis hominis genome.</title>
        <authorList>
            <person name="Wincker P."/>
        </authorList>
    </citation>
    <scope>NUCLEOTIDE SEQUENCE</scope>
    <source>
        <strain evidence="12">Singapore isolate B</strain>
    </source>
</reference>